<evidence type="ECO:0000256" key="6">
    <source>
        <dbReference type="SAM" id="Phobius"/>
    </source>
</evidence>
<sequence>MVGYKMIANTLYFILALLLFMISLKLFSGNCKKVLPFDLQGKIAGEKESILRVSLIAMILTAIVQSSSLVIVVVFSLVQSNIMSEKNGLAAVLGTEVGTTATGQIISIPWGNILPFLLPLLLVLLLPKFRKLILTVFFLGMLILSLKLMTIPFSNLHTTSSYYKLINLVNQLPAIGVFVGAVFTAFVQSSSALTGLTISLGRAGVINLKSAIALVLGGNIGTCVTGLVAATTVTKKARGIIIGQILFNVIGVILALMFLDLLTEFVEYVTISPSIERQIANAHTIFNLVSYGFIMVVFNPFYAITKKINNKILK</sequence>
<feature type="transmembrane region" description="Helical" evidence="6">
    <location>
        <begin position="105"/>
        <end position="125"/>
    </location>
</feature>
<evidence type="ECO:0000256" key="1">
    <source>
        <dbReference type="ARBA" id="ARBA00004651"/>
    </source>
</evidence>
<dbReference type="RefSeq" id="WP_350343643.1">
    <property type="nucleotide sequence ID" value="NZ_CP158367.1"/>
</dbReference>
<evidence type="ECO:0000313" key="7">
    <source>
        <dbReference type="EMBL" id="XBX74894.1"/>
    </source>
</evidence>
<dbReference type="AlphaFoldDB" id="A0AAU7VL88"/>
<proteinExistence type="predicted"/>
<dbReference type="GO" id="GO:0005886">
    <property type="term" value="C:plasma membrane"/>
    <property type="evidence" value="ECO:0007669"/>
    <property type="project" value="UniProtKB-SubCell"/>
</dbReference>
<dbReference type="PANTHER" id="PTHR10010:SF46">
    <property type="entry name" value="SODIUM-DEPENDENT PHOSPHATE TRANSPORT PROTEIN 2B"/>
    <property type="match status" value="1"/>
</dbReference>
<evidence type="ECO:0000256" key="3">
    <source>
        <dbReference type="ARBA" id="ARBA00022692"/>
    </source>
</evidence>
<evidence type="ECO:0000256" key="2">
    <source>
        <dbReference type="ARBA" id="ARBA00022475"/>
    </source>
</evidence>
<feature type="transmembrane region" description="Helical" evidence="6">
    <location>
        <begin position="212"/>
        <end position="233"/>
    </location>
</feature>
<dbReference type="EMBL" id="CP158367">
    <property type="protein sequence ID" value="XBX74894.1"/>
    <property type="molecule type" value="Genomic_DNA"/>
</dbReference>
<dbReference type="GO" id="GO:0044341">
    <property type="term" value="P:sodium-dependent phosphate transport"/>
    <property type="evidence" value="ECO:0007669"/>
    <property type="project" value="InterPro"/>
</dbReference>
<feature type="transmembrane region" description="Helical" evidence="6">
    <location>
        <begin position="6"/>
        <end position="28"/>
    </location>
</feature>
<organism evidence="7">
    <name type="scientific">Proteinivorax tanatarense</name>
    <dbReference type="NCBI Taxonomy" id="1260629"/>
    <lineage>
        <taxon>Bacteria</taxon>
        <taxon>Bacillati</taxon>
        <taxon>Bacillota</taxon>
        <taxon>Clostridia</taxon>
        <taxon>Eubacteriales</taxon>
        <taxon>Proteinivoracaceae</taxon>
        <taxon>Proteinivorax</taxon>
    </lineage>
</organism>
<feature type="transmembrane region" description="Helical" evidence="6">
    <location>
        <begin position="174"/>
        <end position="200"/>
    </location>
</feature>
<dbReference type="Pfam" id="PF02690">
    <property type="entry name" value="Na_Pi_cotrans"/>
    <property type="match status" value="2"/>
</dbReference>
<reference evidence="7" key="1">
    <citation type="journal article" date="2013" name="Extremophiles">
        <title>Proteinivorax tanatarense gen. nov., sp. nov., an anaerobic, haloalkaliphilic, proteolytic bacterium isolated from a decaying algal bloom, and proposal of Proteinivoraceae fam. nov.</title>
        <authorList>
            <person name="Kevbrin V."/>
            <person name="Boltyanskaya Y."/>
            <person name="Zhilina T."/>
            <person name="Kolganova T."/>
            <person name="Lavrentjeva E."/>
            <person name="Kuznetsov B."/>
        </authorList>
    </citation>
    <scope>NUCLEOTIDE SEQUENCE</scope>
    <source>
        <strain evidence="7">Z-910T</strain>
    </source>
</reference>
<keyword evidence="4 6" id="KW-1133">Transmembrane helix</keyword>
<feature type="transmembrane region" description="Helical" evidence="6">
    <location>
        <begin position="239"/>
        <end position="263"/>
    </location>
</feature>
<reference evidence="7" key="2">
    <citation type="submission" date="2024-06" db="EMBL/GenBank/DDBJ databases">
        <authorList>
            <person name="Petrova K.O."/>
            <person name="Toshchakov S.V."/>
            <person name="Boltjanskaja Y.V."/>
            <person name="Kevbrin V."/>
        </authorList>
    </citation>
    <scope>NUCLEOTIDE SEQUENCE</scope>
    <source>
        <strain evidence="7">Z-910T</strain>
    </source>
</reference>
<evidence type="ECO:0000256" key="4">
    <source>
        <dbReference type="ARBA" id="ARBA00022989"/>
    </source>
</evidence>
<dbReference type="InterPro" id="IPR003841">
    <property type="entry name" value="Na/Pi_transpt"/>
</dbReference>
<dbReference type="GO" id="GO:0005436">
    <property type="term" value="F:sodium:phosphate symporter activity"/>
    <property type="evidence" value="ECO:0007669"/>
    <property type="project" value="InterPro"/>
</dbReference>
<comment type="subcellular location">
    <subcellularLocation>
        <location evidence="1">Cell membrane</location>
        <topology evidence="1">Multi-pass membrane protein</topology>
    </subcellularLocation>
</comment>
<accession>A0AAU7VL88</accession>
<name>A0AAU7VL88_9FIRM</name>
<gene>
    <name evidence="7" type="ORF">PRVXT_002955</name>
</gene>
<keyword evidence="2" id="KW-1003">Cell membrane</keyword>
<keyword evidence="5 6" id="KW-0472">Membrane</keyword>
<protein>
    <submittedName>
        <fullName evidence="7">Na/Pi symporter</fullName>
    </submittedName>
</protein>
<evidence type="ECO:0000256" key="5">
    <source>
        <dbReference type="ARBA" id="ARBA00023136"/>
    </source>
</evidence>
<feature type="transmembrane region" description="Helical" evidence="6">
    <location>
        <begin position="132"/>
        <end position="154"/>
    </location>
</feature>
<keyword evidence="3 6" id="KW-0812">Transmembrane</keyword>
<feature type="transmembrane region" description="Helical" evidence="6">
    <location>
        <begin position="284"/>
        <end position="304"/>
    </location>
</feature>
<feature type="transmembrane region" description="Helical" evidence="6">
    <location>
        <begin position="49"/>
        <end position="78"/>
    </location>
</feature>
<dbReference type="NCBIfam" id="NF037997">
    <property type="entry name" value="Na_Pi_symport"/>
    <property type="match status" value="1"/>
</dbReference>
<dbReference type="PANTHER" id="PTHR10010">
    <property type="entry name" value="SOLUTE CARRIER FAMILY 34 SODIUM PHOSPHATE , MEMBER 2-RELATED"/>
    <property type="match status" value="1"/>
</dbReference>